<dbReference type="InterPro" id="IPR002347">
    <property type="entry name" value="SDR_fam"/>
</dbReference>
<comment type="similarity">
    <text evidence="1 3">Belongs to the short-chain dehydrogenases/reductases (SDR) family.</text>
</comment>
<keyword evidence="2" id="KW-0753">Steroid metabolism</keyword>
<dbReference type="PANTHER" id="PTHR42879">
    <property type="entry name" value="3-OXOACYL-(ACYL-CARRIER-PROTEIN) REDUCTASE"/>
    <property type="match status" value="1"/>
</dbReference>
<dbReference type="Pfam" id="PF00106">
    <property type="entry name" value="adh_short"/>
    <property type="match status" value="1"/>
</dbReference>
<dbReference type="InterPro" id="IPR036291">
    <property type="entry name" value="NAD(P)-bd_dom_sf"/>
</dbReference>
<evidence type="ECO:0000256" key="2">
    <source>
        <dbReference type="ARBA" id="ARBA00023221"/>
    </source>
</evidence>
<proteinExistence type="inferred from homology"/>
<keyword evidence="5" id="KW-1185">Reference proteome</keyword>
<dbReference type="Gene3D" id="3.40.50.720">
    <property type="entry name" value="NAD(P)-binding Rossmann-like Domain"/>
    <property type="match status" value="1"/>
</dbReference>
<dbReference type="RefSeq" id="WP_072854730.1">
    <property type="nucleotide sequence ID" value="NZ_FQVI01000042.1"/>
</dbReference>
<evidence type="ECO:0000256" key="1">
    <source>
        <dbReference type="ARBA" id="ARBA00006484"/>
    </source>
</evidence>
<dbReference type="CDD" id="cd05233">
    <property type="entry name" value="SDR_c"/>
    <property type="match status" value="1"/>
</dbReference>
<dbReference type="Proteomes" id="UP000184245">
    <property type="component" value="Unassembled WGS sequence"/>
</dbReference>
<dbReference type="STRING" id="1122155.SAMN02745158_04209"/>
<accession>A0A1M5CLV2</accession>
<dbReference type="PRINTS" id="PR00080">
    <property type="entry name" value="SDRFAMILY"/>
</dbReference>
<evidence type="ECO:0000313" key="4">
    <source>
        <dbReference type="EMBL" id="SHF55698.1"/>
    </source>
</evidence>
<dbReference type="PRINTS" id="PR00081">
    <property type="entry name" value="GDHRDH"/>
</dbReference>
<evidence type="ECO:0000313" key="5">
    <source>
        <dbReference type="Proteomes" id="UP000184245"/>
    </source>
</evidence>
<gene>
    <name evidence="4" type="ORF">SAMN02745158_04209</name>
</gene>
<organism evidence="4 5">
    <name type="scientific">Lactonifactor longoviformis DSM 17459</name>
    <dbReference type="NCBI Taxonomy" id="1122155"/>
    <lineage>
        <taxon>Bacteria</taxon>
        <taxon>Bacillati</taxon>
        <taxon>Bacillota</taxon>
        <taxon>Clostridia</taxon>
        <taxon>Eubacteriales</taxon>
        <taxon>Clostridiaceae</taxon>
        <taxon>Lactonifactor</taxon>
    </lineage>
</organism>
<evidence type="ECO:0000256" key="3">
    <source>
        <dbReference type="RuleBase" id="RU000363"/>
    </source>
</evidence>
<dbReference type="PANTHER" id="PTHR42879:SF2">
    <property type="entry name" value="3-OXOACYL-[ACYL-CARRIER-PROTEIN] REDUCTASE FABG"/>
    <property type="match status" value="1"/>
</dbReference>
<dbReference type="AlphaFoldDB" id="A0A1M5CLV2"/>
<dbReference type="InterPro" id="IPR050259">
    <property type="entry name" value="SDR"/>
</dbReference>
<keyword evidence="2" id="KW-0443">Lipid metabolism</keyword>
<protein>
    <submittedName>
        <fullName evidence="4">3-oxoacyl-[acyl-carrier protein] reductase</fullName>
    </submittedName>
</protein>
<reference evidence="4 5" key="1">
    <citation type="submission" date="2016-11" db="EMBL/GenBank/DDBJ databases">
        <authorList>
            <person name="Jaros S."/>
            <person name="Januszkiewicz K."/>
            <person name="Wedrychowicz H."/>
        </authorList>
    </citation>
    <scope>NUCLEOTIDE SEQUENCE [LARGE SCALE GENOMIC DNA]</scope>
    <source>
        <strain evidence="4 5">DSM 17459</strain>
    </source>
</reference>
<sequence length="237" mass="25647">MNYKNAIITGASSGIGRAAAQALAAQGMNLFLCARSLEGLQRTADLCSKYENRYIPYSVDLNNSEGIASVLPAALSTLGSIDTLINCAGIYPSDGIDGITDPLWDKVMNLNLKNTFFLSRDVLAYMKPRKKGYIIYINSTVALGAKPSVSTYSISKYGLAGAAAAMYEEGKPYQIRVSSIYPGVTSTDSLHQNGMPCSPEQCMLPEDIASCISFLLQTPERMIIRDLVPWASAYDKI</sequence>
<dbReference type="OrthoDB" id="9808814at2"/>
<name>A0A1M5CLV2_9CLOT</name>
<dbReference type="SUPFAM" id="SSF51735">
    <property type="entry name" value="NAD(P)-binding Rossmann-fold domains"/>
    <property type="match status" value="1"/>
</dbReference>
<dbReference type="GO" id="GO:0008202">
    <property type="term" value="P:steroid metabolic process"/>
    <property type="evidence" value="ECO:0007669"/>
    <property type="project" value="UniProtKB-KW"/>
</dbReference>
<dbReference type="EMBL" id="FQVI01000042">
    <property type="protein sequence ID" value="SHF55698.1"/>
    <property type="molecule type" value="Genomic_DNA"/>
</dbReference>